<evidence type="ECO:0000256" key="5">
    <source>
        <dbReference type="ARBA" id="ARBA00023015"/>
    </source>
</evidence>
<evidence type="ECO:0000313" key="10">
    <source>
        <dbReference type="EMBL" id="KAK4125196.1"/>
    </source>
</evidence>
<keyword evidence="4" id="KW-0862">Zinc</keyword>
<keyword evidence="7" id="KW-0539">Nucleus</keyword>
<evidence type="ECO:0000256" key="4">
    <source>
        <dbReference type="ARBA" id="ARBA00022833"/>
    </source>
</evidence>
<keyword evidence="11" id="KW-1185">Reference proteome</keyword>
<keyword evidence="3 8" id="KW-0863">Zinc-finger</keyword>
<reference evidence="10" key="2">
    <citation type="submission" date="2023-05" db="EMBL/GenBank/DDBJ databases">
        <authorList>
            <consortium name="Lawrence Berkeley National Laboratory"/>
            <person name="Steindorff A."/>
            <person name="Hensen N."/>
            <person name="Bonometti L."/>
            <person name="Westerberg I."/>
            <person name="Brannstrom I.O."/>
            <person name="Guillou S."/>
            <person name="Cros-Aarteil S."/>
            <person name="Calhoun S."/>
            <person name="Haridas S."/>
            <person name="Kuo A."/>
            <person name="Mondo S."/>
            <person name="Pangilinan J."/>
            <person name="Riley R."/>
            <person name="Labutti K."/>
            <person name="Andreopoulos B."/>
            <person name="Lipzen A."/>
            <person name="Chen C."/>
            <person name="Yanf M."/>
            <person name="Daum C."/>
            <person name="Ng V."/>
            <person name="Clum A."/>
            <person name="Ohm R."/>
            <person name="Martin F."/>
            <person name="Silar P."/>
            <person name="Natvig D."/>
            <person name="Lalanne C."/>
            <person name="Gautier V."/>
            <person name="Ament-Velasquez S.L."/>
            <person name="Kruys A."/>
            <person name="Hutchinson M.I."/>
            <person name="Powell A.J."/>
            <person name="Barry K."/>
            <person name="Miller A.N."/>
            <person name="Grigoriev I.V."/>
            <person name="Debuchy R."/>
            <person name="Gladieux P."/>
            <person name="Thoren M.H."/>
            <person name="Johannesson H."/>
        </authorList>
    </citation>
    <scope>NUCLEOTIDE SEQUENCE</scope>
    <source>
        <strain evidence="10">CBS 731.68</strain>
    </source>
</reference>
<dbReference type="SUPFAM" id="SSF57667">
    <property type="entry name" value="beta-beta-alpha zinc fingers"/>
    <property type="match status" value="1"/>
</dbReference>
<dbReference type="RefSeq" id="XP_062648967.1">
    <property type="nucleotide sequence ID" value="XM_062795575.1"/>
</dbReference>
<dbReference type="GO" id="GO:0005634">
    <property type="term" value="C:nucleus"/>
    <property type="evidence" value="ECO:0007669"/>
    <property type="project" value="UniProtKB-SubCell"/>
</dbReference>
<evidence type="ECO:0000313" key="11">
    <source>
        <dbReference type="Proteomes" id="UP001302602"/>
    </source>
</evidence>
<dbReference type="InterPro" id="IPR013087">
    <property type="entry name" value="Znf_C2H2_type"/>
</dbReference>
<dbReference type="InterPro" id="IPR051061">
    <property type="entry name" value="Zinc_finger_trans_reg"/>
</dbReference>
<name>A0AAN6Z4R6_9PEZI</name>
<dbReference type="InterPro" id="IPR036236">
    <property type="entry name" value="Znf_C2H2_sf"/>
</dbReference>
<evidence type="ECO:0000256" key="6">
    <source>
        <dbReference type="ARBA" id="ARBA00023163"/>
    </source>
</evidence>
<organism evidence="10 11">
    <name type="scientific">Parathielavia appendiculata</name>
    <dbReference type="NCBI Taxonomy" id="2587402"/>
    <lineage>
        <taxon>Eukaryota</taxon>
        <taxon>Fungi</taxon>
        <taxon>Dikarya</taxon>
        <taxon>Ascomycota</taxon>
        <taxon>Pezizomycotina</taxon>
        <taxon>Sordariomycetes</taxon>
        <taxon>Sordariomycetidae</taxon>
        <taxon>Sordariales</taxon>
        <taxon>Chaetomiaceae</taxon>
        <taxon>Parathielavia</taxon>
    </lineage>
</organism>
<dbReference type="GO" id="GO:0008270">
    <property type="term" value="F:zinc ion binding"/>
    <property type="evidence" value="ECO:0007669"/>
    <property type="project" value="UniProtKB-KW"/>
</dbReference>
<evidence type="ECO:0000259" key="9">
    <source>
        <dbReference type="PROSITE" id="PS50157"/>
    </source>
</evidence>
<comment type="caution">
    <text evidence="10">The sequence shown here is derived from an EMBL/GenBank/DDBJ whole genome shotgun (WGS) entry which is preliminary data.</text>
</comment>
<dbReference type="PROSITE" id="PS00028">
    <property type="entry name" value="ZINC_FINGER_C2H2_1"/>
    <property type="match status" value="3"/>
</dbReference>
<comment type="subcellular location">
    <subcellularLocation>
        <location evidence="1">Nucleus</location>
    </subcellularLocation>
</comment>
<keyword evidence="2" id="KW-0479">Metal-binding</keyword>
<dbReference type="AlphaFoldDB" id="A0AAN6Z4R6"/>
<dbReference type="PROSITE" id="PS50157">
    <property type="entry name" value="ZINC_FINGER_C2H2_2"/>
    <property type="match status" value="1"/>
</dbReference>
<proteinExistence type="predicted"/>
<accession>A0AAN6Z4R6</accession>
<protein>
    <recommendedName>
        <fullName evidence="9">C2H2-type domain-containing protein</fullName>
    </recommendedName>
</protein>
<evidence type="ECO:0000256" key="7">
    <source>
        <dbReference type="ARBA" id="ARBA00023242"/>
    </source>
</evidence>
<gene>
    <name evidence="10" type="ORF">N657DRAFT_670998</name>
</gene>
<keyword evidence="5" id="KW-0805">Transcription regulation</keyword>
<dbReference type="EMBL" id="MU853226">
    <property type="protein sequence ID" value="KAK4125196.1"/>
    <property type="molecule type" value="Genomic_DNA"/>
</dbReference>
<evidence type="ECO:0000256" key="8">
    <source>
        <dbReference type="PROSITE-ProRule" id="PRU00042"/>
    </source>
</evidence>
<dbReference type="SMART" id="SM00355">
    <property type="entry name" value="ZnF_C2H2"/>
    <property type="match status" value="3"/>
</dbReference>
<dbReference type="PANTHER" id="PTHR46179:SF13">
    <property type="entry name" value="C2H2-TYPE DOMAIN-CONTAINING PROTEIN"/>
    <property type="match status" value="1"/>
</dbReference>
<dbReference type="PANTHER" id="PTHR46179">
    <property type="entry name" value="ZINC FINGER PROTEIN"/>
    <property type="match status" value="1"/>
</dbReference>
<keyword evidence="6" id="KW-0804">Transcription</keyword>
<evidence type="ECO:0000256" key="2">
    <source>
        <dbReference type="ARBA" id="ARBA00022723"/>
    </source>
</evidence>
<reference evidence="10" key="1">
    <citation type="journal article" date="2023" name="Mol. Phylogenet. Evol.">
        <title>Genome-scale phylogeny and comparative genomics of the fungal order Sordariales.</title>
        <authorList>
            <person name="Hensen N."/>
            <person name="Bonometti L."/>
            <person name="Westerberg I."/>
            <person name="Brannstrom I.O."/>
            <person name="Guillou S."/>
            <person name="Cros-Aarteil S."/>
            <person name="Calhoun S."/>
            <person name="Haridas S."/>
            <person name="Kuo A."/>
            <person name="Mondo S."/>
            <person name="Pangilinan J."/>
            <person name="Riley R."/>
            <person name="LaButti K."/>
            <person name="Andreopoulos B."/>
            <person name="Lipzen A."/>
            <person name="Chen C."/>
            <person name="Yan M."/>
            <person name="Daum C."/>
            <person name="Ng V."/>
            <person name="Clum A."/>
            <person name="Steindorff A."/>
            <person name="Ohm R.A."/>
            <person name="Martin F."/>
            <person name="Silar P."/>
            <person name="Natvig D.O."/>
            <person name="Lalanne C."/>
            <person name="Gautier V."/>
            <person name="Ament-Velasquez S.L."/>
            <person name="Kruys A."/>
            <person name="Hutchinson M.I."/>
            <person name="Powell A.J."/>
            <person name="Barry K."/>
            <person name="Miller A.N."/>
            <person name="Grigoriev I.V."/>
            <person name="Debuchy R."/>
            <person name="Gladieux P."/>
            <person name="Hiltunen Thoren M."/>
            <person name="Johannesson H."/>
        </authorList>
    </citation>
    <scope>NUCLEOTIDE SEQUENCE</scope>
    <source>
        <strain evidence="10">CBS 731.68</strain>
    </source>
</reference>
<feature type="domain" description="C2H2-type" evidence="9">
    <location>
        <begin position="8"/>
        <end position="38"/>
    </location>
</feature>
<dbReference type="Proteomes" id="UP001302602">
    <property type="component" value="Unassembled WGS sequence"/>
</dbReference>
<dbReference type="Gene3D" id="3.30.160.60">
    <property type="entry name" value="Classic Zinc Finger"/>
    <property type="match status" value="1"/>
</dbReference>
<evidence type="ECO:0000256" key="3">
    <source>
        <dbReference type="ARBA" id="ARBA00022771"/>
    </source>
</evidence>
<dbReference type="Pfam" id="PF00096">
    <property type="entry name" value="zf-C2H2"/>
    <property type="match status" value="1"/>
</dbReference>
<dbReference type="GeneID" id="87832343"/>
<dbReference type="GO" id="GO:0006357">
    <property type="term" value="P:regulation of transcription by RNA polymerase II"/>
    <property type="evidence" value="ECO:0007669"/>
    <property type="project" value="TreeGrafter"/>
</dbReference>
<sequence>MAAQNNRNICRYDLCMASFTSNEELVNHIALSHAGDDLACRDCGLKCISKATLARHRGTHGEGERHACFIEGCNEEFPRRDSLGNHLLSKHEDYLKEAVSLYETYCHMLNIQVSATTITDNGGGNSQNNGW</sequence>
<evidence type="ECO:0000256" key="1">
    <source>
        <dbReference type="ARBA" id="ARBA00004123"/>
    </source>
</evidence>